<name>A0A381ZRM6_9ZZZZ</name>
<protein>
    <submittedName>
        <fullName evidence="1">Uncharacterized protein</fullName>
    </submittedName>
</protein>
<proteinExistence type="predicted"/>
<gene>
    <name evidence="1" type="ORF">METZ01_LOCUS144475</name>
</gene>
<dbReference type="Gene3D" id="3.90.1140.10">
    <property type="entry name" value="Cyclic phosphodiesterase"/>
    <property type="match status" value="1"/>
</dbReference>
<dbReference type="EMBL" id="UINC01022299">
    <property type="protein sequence ID" value="SVA91621.1"/>
    <property type="molecule type" value="Genomic_DNA"/>
</dbReference>
<sequence>MNDTMKSIFSTCKKNLSSYCRYAFDPHVSLAYGNYEPEKIYHAAKRISVPKKLNFSGISLFRTGEPIDSWEVLTYRHLGKI</sequence>
<accession>A0A381ZRM6</accession>
<dbReference type="InterPro" id="IPR009097">
    <property type="entry name" value="Cyclic_Pdiesterase"/>
</dbReference>
<dbReference type="SUPFAM" id="SSF55144">
    <property type="entry name" value="LigT-like"/>
    <property type="match status" value="1"/>
</dbReference>
<organism evidence="1">
    <name type="scientific">marine metagenome</name>
    <dbReference type="NCBI Taxonomy" id="408172"/>
    <lineage>
        <taxon>unclassified sequences</taxon>
        <taxon>metagenomes</taxon>
        <taxon>ecological metagenomes</taxon>
    </lineage>
</organism>
<evidence type="ECO:0000313" key="1">
    <source>
        <dbReference type="EMBL" id="SVA91621.1"/>
    </source>
</evidence>
<reference evidence="1" key="1">
    <citation type="submission" date="2018-05" db="EMBL/GenBank/DDBJ databases">
        <authorList>
            <person name="Lanie J.A."/>
            <person name="Ng W.-L."/>
            <person name="Kazmierczak K.M."/>
            <person name="Andrzejewski T.M."/>
            <person name="Davidsen T.M."/>
            <person name="Wayne K.J."/>
            <person name="Tettelin H."/>
            <person name="Glass J.I."/>
            <person name="Rusch D."/>
            <person name="Podicherti R."/>
            <person name="Tsui H.-C.T."/>
            <person name="Winkler M.E."/>
        </authorList>
    </citation>
    <scope>NUCLEOTIDE SEQUENCE</scope>
</reference>
<dbReference type="AlphaFoldDB" id="A0A381ZRM6"/>